<dbReference type="Gene3D" id="3.40.1350.10">
    <property type="match status" value="1"/>
</dbReference>
<proteinExistence type="predicted"/>
<dbReference type="PANTHER" id="PTHR30015">
    <property type="entry name" value="MRR RESTRICTION SYSTEM PROTEIN"/>
    <property type="match status" value="1"/>
</dbReference>
<dbReference type="EMBL" id="CP014796">
    <property type="protein sequence ID" value="APX24514.1"/>
    <property type="molecule type" value="Genomic_DNA"/>
</dbReference>
<dbReference type="GO" id="GO:0015666">
    <property type="term" value="F:restriction endodeoxyribonuclease activity"/>
    <property type="evidence" value="ECO:0007669"/>
    <property type="project" value="TreeGrafter"/>
</dbReference>
<evidence type="ECO:0000256" key="1">
    <source>
        <dbReference type="SAM" id="Phobius"/>
    </source>
</evidence>
<keyword evidence="1" id="KW-0472">Membrane</keyword>
<protein>
    <submittedName>
        <fullName evidence="3">Restriction system protein</fullName>
    </submittedName>
</protein>
<evidence type="ECO:0000313" key="3">
    <source>
        <dbReference type="EMBL" id="APX24514.1"/>
    </source>
</evidence>
<sequence>MKKDHEPALGLITVAALGAAGYAFYTLDTFTAAAIALPAIVVTYLVVLFAAARLFGLTLSAGKKRELARYVRTHSGALSKNLRLAVRKNDYGRIEADEREECVREFLDSIELSFNPWRVEAAAIDFVLAEIERVEADARAGGFDADGYPSDPAEFEHWCAEQLRRFGWEADVTKRGYDQGIDIVARRGALVVGLQVKRYNSPVGNKAIQEAVAGRSHYGLAAAGVLATAGFTPSARRLAASTQTVLLSPYDLPHMDRAFGLETVPEAWAG</sequence>
<dbReference type="GO" id="GO:0009307">
    <property type="term" value="P:DNA restriction-modification system"/>
    <property type="evidence" value="ECO:0007669"/>
    <property type="project" value="InterPro"/>
</dbReference>
<organism evidence="3 4">
    <name type="scientific">Salipiger profundus</name>
    <dbReference type="NCBI Taxonomy" id="1229727"/>
    <lineage>
        <taxon>Bacteria</taxon>
        <taxon>Pseudomonadati</taxon>
        <taxon>Pseudomonadota</taxon>
        <taxon>Alphaproteobacteria</taxon>
        <taxon>Rhodobacterales</taxon>
        <taxon>Roseobacteraceae</taxon>
        <taxon>Salipiger</taxon>
    </lineage>
</organism>
<accession>A0A1U7D8L5</accession>
<name>A0A1U7D8L5_9RHOB</name>
<dbReference type="InterPro" id="IPR052906">
    <property type="entry name" value="Type_IV_Methyl-Rstrct_Enzyme"/>
</dbReference>
<dbReference type="STRING" id="1229727.Ga0080559_TMP3718"/>
<dbReference type="OrthoDB" id="9797274at2"/>
<reference evidence="3 4" key="1">
    <citation type="submission" date="2016-03" db="EMBL/GenBank/DDBJ databases">
        <title>Deep-sea bacteria in the southern Pacific.</title>
        <authorList>
            <person name="Tang K."/>
        </authorList>
    </citation>
    <scope>NUCLEOTIDE SEQUENCE [LARGE SCALE GENOMIC DNA]</scope>
    <source>
        <strain evidence="3 4">JLT2016</strain>
    </source>
</reference>
<dbReference type="InterPro" id="IPR011335">
    <property type="entry name" value="Restrct_endonuc-II-like"/>
</dbReference>
<keyword evidence="1" id="KW-1133">Transmembrane helix</keyword>
<dbReference type="GO" id="GO:0003677">
    <property type="term" value="F:DNA binding"/>
    <property type="evidence" value="ECO:0007669"/>
    <property type="project" value="InterPro"/>
</dbReference>
<dbReference type="Pfam" id="PF04471">
    <property type="entry name" value="Mrr_cat"/>
    <property type="match status" value="1"/>
</dbReference>
<dbReference type="Proteomes" id="UP000186559">
    <property type="component" value="Chromosome"/>
</dbReference>
<gene>
    <name evidence="3" type="ORF">Ga0080559_TMP3718</name>
</gene>
<feature type="transmembrane region" description="Helical" evidence="1">
    <location>
        <begin position="7"/>
        <end position="25"/>
    </location>
</feature>
<keyword evidence="1" id="KW-0812">Transmembrane</keyword>
<feature type="domain" description="Restriction endonuclease type IV Mrr" evidence="2">
    <location>
        <begin position="151"/>
        <end position="247"/>
    </location>
</feature>
<dbReference type="KEGG" id="tpro:Ga0080559_TMP3718"/>
<dbReference type="SUPFAM" id="SSF52980">
    <property type="entry name" value="Restriction endonuclease-like"/>
    <property type="match status" value="1"/>
</dbReference>
<dbReference type="InterPro" id="IPR007560">
    <property type="entry name" value="Restrct_endonuc_IV_Mrr"/>
</dbReference>
<dbReference type="RefSeq" id="WP_083697851.1">
    <property type="nucleotide sequence ID" value="NZ_BMEW01000008.1"/>
</dbReference>
<dbReference type="AlphaFoldDB" id="A0A1U7D8L5"/>
<evidence type="ECO:0000259" key="2">
    <source>
        <dbReference type="Pfam" id="PF04471"/>
    </source>
</evidence>
<evidence type="ECO:0000313" key="4">
    <source>
        <dbReference type="Proteomes" id="UP000186559"/>
    </source>
</evidence>
<dbReference type="PANTHER" id="PTHR30015:SF6">
    <property type="entry name" value="SLL1429 PROTEIN"/>
    <property type="match status" value="1"/>
</dbReference>
<feature type="transmembrane region" description="Helical" evidence="1">
    <location>
        <begin position="31"/>
        <end position="55"/>
    </location>
</feature>
<keyword evidence="4" id="KW-1185">Reference proteome</keyword>
<dbReference type="InterPro" id="IPR011856">
    <property type="entry name" value="tRNA_endonuc-like_dom_sf"/>
</dbReference>